<name>A0AAW0R1U8_9PEZI</name>
<evidence type="ECO:0000259" key="7">
    <source>
        <dbReference type="Pfam" id="PF01494"/>
    </source>
</evidence>
<dbReference type="PANTHER" id="PTHR47356">
    <property type="entry name" value="FAD-DEPENDENT MONOOXYGENASE ASQG-RELATED"/>
    <property type="match status" value="1"/>
</dbReference>
<dbReference type="Gene3D" id="3.50.50.60">
    <property type="entry name" value="FAD/NAD(P)-binding domain"/>
    <property type="match status" value="1"/>
</dbReference>
<evidence type="ECO:0000256" key="6">
    <source>
        <dbReference type="ARBA" id="ARBA00023002"/>
    </source>
</evidence>
<reference evidence="8 9" key="1">
    <citation type="submission" date="2023-01" db="EMBL/GenBank/DDBJ databases">
        <title>Analysis of 21 Apiospora genomes using comparative genomics revels a genus with tremendous synthesis potential of carbohydrate active enzymes and secondary metabolites.</title>
        <authorList>
            <person name="Sorensen T."/>
        </authorList>
    </citation>
    <scope>NUCLEOTIDE SEQUENCE [LARGE SCALE GENOMIC DNA]</scope>
    <source>
        <strain evidence="8 9">CBS 117206</strain>
    </source>
</reference>
<comment type="similarity">
    <text evidence="3">Belongs to the paxM FAD-dependent monooxygenase family.</text>
</comment>
<proteinExistence type="inferred from homology"/>
<feature type="domain" description="FAD-binding" evidence="7">
    <location>
        <begin position="10"/>
        <end position="340"/>
    </location>
</feature>
<dbReference type="PRINTS" id="PR00420">
    <property type="entry name" value="RNGMNOXGNASE"/>
</dbReference>
<keyword evidence="4" id="KW-0285">Flavoprotein</keyword>
<evidence type="ECO:0000256" key="4">
    <source>
        <dbReference type="ARBA" id="ARBA00022630"/>
    </source>
</evidence>
<dbReference type="PANTHER" id="PTHR47356:SF2">
    <property type="entry name" value="FAD-BINDING DOMAIN-CONTAINING PROTEIN-RELATED"/>
    <property type="match status" value="1"/>
</dbReference>
<protein>
    <recommendedName>
        <fullName evidence="7">FAD-binding domain-containing protein</fullName>
    </recommendedName>
</protein>
<evidence type="ECO:0000313" key="9">
    <source>
        <dbReference type="Proteomes" id="UP001392437"/>
    </source>
</evidence>
<evidence type="ECO:0000256" key="3">
    <source>
        <dbReference type="ARBA" id="ARBA00007992"/>
    </source>
</evidence>
<dbReference type="AlphaFoldDB" id="A0AAW0R1U8"/>
<dbReference type="InterPro" id="IPR050562">
    <property type="entry name" value="FAD_mOase_fung"/>
</dbReference>
<dbReference type="Proteomes" id="UP001392437">
    <property type="component" value="Unassembled WGS sequence"/>
</dbReference>
<keyword evidence="5" id="KW-0274">FAD</keyword>
<dbReference type="Pfam" id="PF01494">
    <property type="entry name" value="FAD_binding_3"/>
    <property type="match status" value="1"/>
</dbReference>
<dbReference type="SUPFAM" id="SSF51905">
    <property type="entry name" value="FAD/NAD(P)-binding domain"/>
    <property type="match status" value="1"/>
</dbReference>
<organism evidence="8 9">
    <name type="scientific">Apiospora kogelbergensis</name>
    <dbReference type="NCBI Taxonomy" id="1337665"/>
    <lineage>
        <taxon>Eukaryota</taxon>
        <taxon>Fungi</taxon>
        <taxon>Dikarya</taxon>
        <taxon>Ascomycota</taxon>
        <taxon>Pezizomycotina</taxon>
        <taxon>Sordariomycetes</taxon>
        <taxon>Xylariomycetidae</taxon>
        <taxon>Amphisphaeriales</taxon>
        <taxon>Apiosporaceae</taxon>
        <taxon>Apiospora</taxon>
    </lineage>
</organism>
<keyword evidence="6" id="KW-0560">Oxidoreductase</keyword>
<dbReference type="InterPro" id="IPR002938">
    <property type="entry name" value="FAD-bd"/>
</dbReference>
<comment type="caution">
    <text evidence="8">The sequence shown here is derived from an EMBL/GenBank/DDBJ whole genome shotgun (WGS) entry which is preliminary data.</text>
</comment>
<evidence type="ECO:0000256" key="2">
    <source>
        <dbReference type="ARBA" id="ARBA00005179"/>
    </source>
</evidence>
<comment type="cofactor">
    <cofactor evidence="1">
        <name>FAD</name>
        <dbReference type="ChEBI" id="CHEBI:57692"/>
    </cofactor>
</comment>
<dbReference type="GO" id="GO:0071949">
    <property type="term" value="F:FAD binding"/>
    <property type="evidence" value="ECO:0007669"/>
    <property type="project" value="InterPro"/>
</dbReference>
<accession>A0AAW0R1U8</accession>
<evidence type="ECO:0000256" key="1">
    <source>
        <dbReference type="ARBA" id="ARBA00001974"/>
    </source>
</evidence>
<keyword evidence="9" id="KW-1185">Reference proteome</keyword>
<evidence type="ECO:0000256" key="5">
    <source>
        <dbReference type="ARBA" id="ARBA00022827"/>
    </source>
</evidence>
<gene>
    <name evidence="8" type="ORF">PG999_005346</name>
</gene>
<sequence>MAKTGPSSFRVIIVGAGPVGLYLAHALSRAGVDYVVLEQHESVRRWQGAGVLLWPQTLRLLDQIGLYEKAEEIFTVSHTMTDLLTGNGRVIKSTPLWSMLGEQHTYPMAGLSRGQLIDLLYESLPGKETRVKNGAAVSGIETHEKGVKVDLKDGSTEEGSIVIGVDGVHSKTRQIMQQQLALTPPDAWPMTATYHGLYGFFHPFPGFESGTFYQSRSTRLVSQIMVGVDRGHFAVLRPVVPPRAESKRYTTEDRDRFAAEQASIMVAPGVSFGDVWAATAKDTAAMVDQEEGYCDRWYHERVVLAGDAVHKATSVTGLGVNTGIGSAAVLANELHRVLEADPDPSTAVLADAFARYQRIRTPEASRLHTMGREQIRGVTWATWLDWFWDRFVKPWISADRIVARLAGFVQRGQILDYVPFVDREVRVPWKHIPPAPA</sequence>
<evidence type="ECO:0000313" key="8">
    <source>
        <dbReference type="EMBL" id="KAK8121226.1"/>
    </source>
</evidence>
<dbReference type="InterPro" id="IPR036188">
    <property type="entry name" value="FAD/NAD-bd_sf"/>
</dbReference>
<dbReference type="GO" id="GO:0004497">
    <property type="term" value="F:monooxygenase activity"/>
    <property type="evidence" value="ECO:0007669"/>
    <property type="project" value="InterPro"/>
</dbReference>
<dbReference type="EMBL" id="JAQQWP010000004">
    <property type="protein sequence ID" value="KAK8121226.1"/>
    <property type="molecule type" value="Genomic_DNA"/>
</dbReference>
<comment type="pathway">
    <text evidence="2">Secondary metabolite biosynthesis.</text>
</comment>